<name>A0ABX9KLY7_9BACI</name>
<keyword evidence="2" id="KW-1185">Reference proteome</keyword>
<accession>A0ABX9KLY7</accession>
<organism evidence="1 2">
    <name type="scientific">Bacillus clarus</name>
    <dbReference type="NCBI Taxonomy" id="2338372"/>
    <lineage>
        <taxon>Bacteria</taxon>
        <taxon>Bacillati</taxon>
        <taxon>Bacillota</taxon>
        <taxon>Bacilli</taxon>
        <taxon>Bacillales</taxon>
        <taxon>Bacillaceae</taxon>
        <taxon>Bacillus</taxon>
        <taxon>Bacillus cereus group</taxon>
    </lineage>
</organism>
<feature type="non-terminal residue" evidence="1">
    <location>
        <position position="1"/>
    </location>
</feature>
<reference evidence="1 2" key="1">
    <citation type="submission" date="2018-08" db="EMBL/GenBank/DDBJ databases">
        <title>Bacillus clarus sp. nov. strain PS00077A.</title>
        <authorList>
            <person name="Mendez Acevedo M."/>
            <person name="Carroll L."/>
            <person name="Mukherjee M."/>
            <person name="Wiedmann M."/>
            <person name="Kovac J."/>
        </authorList>
    </citation>
    <scope>NUCLEOTIDE SEQUENCE [LARGE SCALE GENOMIC DNA]</scope>
    <source>
        <strain evidence="1 2">PS00077A</strain>
    </source>
</reference>
<dbReference type="EMBL" id="QVOD01000147">
    <property type="protein sequence ID" value="RFT61248.1"/>
    <property type="molecule type" value="Genomic_DNA"/>
</dbReference>
<gene>
    <name evidence="1" type="ORF">D0U04_30590</name>
</gene>
<sequence>DLLKHMKKIGYTKVFLKTKNASAYYEKRDWERIETVLDEQGENVDIFKYTLLK</sequence>
<evidence type="ECO:0000313" key="1">
    <source>
        <dbReference type="EMBL" id="RFT61248.1"/>
    </source>
</evidence>
<protein>
    <submittedName>
        <fullName evidence="1">GNAT family N-acetyltransferase</fullName>
    </submittedName>
</protein>
<dbReference type="Proteomes" id="UP000264294">
    <property type="component" value="Unassembled WGS sequence"/>
</dbReference>
<proteinExistence type="predicted"/>
<evidence type="ECO:0000313" key="2">
    <source>
        <dbReference type="Proteomes" id="UP000264294"/>
    </source>
</evidence>
<comment type="caution">
    <text evidence="1">The sequence shown here is derived from an EMBL/GenBank/DDBJ whole genome shotgun (WGS) entry which is preliminary data.</text>
</comment>